<keyword evidence="8 9" id="KW-0472">Membrane</keyword>
<dbReference type="GO" id="GO:0015420">
    <property type="term" value="F:ABC-type vitamin B12 transporter activity"/>
    <property type="evidence" value="ECO:0007669"/>
    <property type="project" value="UniProtKB-UniRule"/>
</dbReference>
<dbReference type="AlphaFoldDB" id="A0A0L6W6U0"/>
<evidence type="ECO:0000256" key="5">
    <source>
        <dbReference type="ARBA" id="ARBA00022573"/>
    </source>
</evidence>
<keyword evidence="4 9" id="KW-1003">Cell membrane</keyword>
<dbReference type="GO" id="GO:0005886">
    <property type="term" value="C:plasma membrane"/>
    <property type="evidence" value="ECO:0007669"/>
    <property type="project" value="UniProtKB-SubCell"/>
</dbReference>
<feature type="transmembrane region" description="Helical" evidence="9">
    <location>
        <begin position="159"/>
        <end position="176"/>
    </location>
</feature>
<evidence type="ECO:0000313" key="11">
    <source>
        <dbReference type="Proteomes" id="UP000037175"/>
    </source>
</evidence>
<name>A0A0L6W6U0_9FIRM</name>
<gene>
    <name evidence="9" type="primary">cobD</name>
    <name evidence="10" type="ORF">Tfer_0265</name>
</gene>
<organism evidence="10 11">
    <name type="scientific">Thermincola ferriacetica</name>
    <dbReference type="NCBI Taxonomy" id="281456"/>
    <lineage>
        <taxon>Bacteria</taxon>
        <taxon>Bacillati</taxon>
        <taxon>Bacillota</taxon>
        <taxon>Clostridia</taxon>
        <taxon>Eubacteriales</taxon>
        <taxon>Thermincolaceae</taxon>
        <taxon>Thermincola</taxon>
    </lineage>
</organism>
<dbReference type="GO" id="GO:0009236">
    <property type="term" value="P:cobalamin biosynthetic process"/>
    <property type="evidence" value="ECO:0007669"/>
    <property type="project" value="UniProtKB-UniRule"/>
</dbReference>
<dbReference type="Pfam" id="PF03186">
    <property type="entry name" value="CobD_Cbib"/>
    <property type="match status" value="1"/>
</dbReference>
<evidence type="ECO:0000256" key="2">
    <source>
        <dbReference type="ARBA" id="ARBA00004953"/>
    </source>
</evidence>
<evidence type="ECO:0000256" key="1">
    <source>
        <dbReference type="ARBA" id="ARBA00004651"/>
    </source>
</evidence>
<dbReference type="PANTHER" id="PTHR34308:SF1">
    <property type="entry name" value="COBALAMIN BIOSYNTHESIS PROTEIN CBIB"/>
    <property type="match status" value="1"/>
</dbReference>
<dbReference type="Proteomes" id="UP000037175">
    <property type="component" value="Unassembled WGS sequence"/>
</dbReference>
<evidence type="ECO:0000256" key="6">
    <source>
        <dbReference type="ARBA" id="ARBA00022692"/>
    </source>
</evidence>
<comment type="function">
    <text evidence="9">Converts cobyric acid to cobinamide by the addition of aminopropanol on the F carboxylic group.</text>
</comment>
<protein>
    <recommendedName>
        <fullName evidence="9">Cobalamin biosynthesis protein CobD</fullName>
    </recommendedName>
</protein>
<keyword evidence="6 9" id="KW-0812">Transmembrane</keyword>
<dbReference type="RefSeq" id="WP_052216535.1">
    <property type="nucleotide sequence ID" value="NZ_LGTE01000001.1"/>
</dbReference>
<comment type="pathway">
    <text evidence="2 9">Cofactor biosynthesis; adenosylcobalamin biosynthesis.</text>
</comment>
<reference evidence="11" key="1">
    <citation type="submission" date="2015-07" db="EMBL/GenBank/DDBJ databases">
        <title>Complete Genome of Thermincola ferriacetica strain Z-0001T.</title>
        <authorList>
            <person name="Lusk B."/>
            <person name="Badalamenti J.P."/>
            <person name="Parameswaran P."/>
            <person name="Bond D.R."/>
            <person name="Torres C.I."/>
        </authorList>
    </citation>
    <scope>NUCLEOTIDE SEQUENCE [LARGE SCALE GENOMIC DNA]</scope>
    <source>
        <strain evidence="11">Z-0001</strain>
    </source>
</reference>
<feature type="transmembrane region" description="Helical" evidence="9">
    <location>
        <begin position="81"/>
        <end position="101"/>
    </location>
</feature>
<evidence type="ECO:0000256" key="4">
    <source>
        <dbReference type="ARBA" id="ARBA00022475"/>
    </source>
</evidence>
<feature type="transmembrane region" description="Helical" evidence="9">
    <location>
        <begin position="292"/>
        <end position="314"/>
    </location>
</feature>
<dbReference type="UniPathway" id="UPA00148"/>
<comment type="subcellular location">
    <subcellularLocation>
        <location evidence="1 9">Cell membrane</location>
        <topology evidence="1 9">Multi-pass membrane protein</topology>
    </subcellularLocation>
</comment>
<feature type="transmembrane region" description="Helical" evidence="9">
    <location>
        <begin position="53"/>
        <end position="75"/>
    </location>
</feature>
<keyword evidence="11" id="KW-1185">Reference proteome</keyword>
<evidence type="ECO:0000256" key="8">
    <source>
        <dbReference type="ARBA" id="ARBA00023136"/>
    </source>
</evidence>
<evidence type="ECO:0000256" key="7">
    <source>
        <dbReference type="ARBA" id="ARBA00022989"/>
    </source>
</evidence>
<feature type="transmembrane region" description="Helical" evidence="9">
    <location>
        <begin position="6"/>
        <end position="32"/>
    </location>
</feature>
<feature type="transmembrane region" description="Helical" evidence="9">
    <location>
        <begin position="203"/>
        <end position="222"/>
    </location>
</feature>
<evidence type="ECO:0000256" key="3">
    <source>
        <dbReference type="ARBA" id="ARBA00006263"/>
    </source>
</evidence>
<proteinExistence type="inferred from homology"/>
<dbReference type="GO" id="GO:0048472">
    <property type="term" value="F:threonine-phosphate decarboxylase activity"/>
    <property type="evidence" value="ECO:0007669"/>
    <property type="project" value="InterPro"/>
</dbReference>
<sequence>MVLQIWVAYLLDLIFGDPTIIPHPVVIIGKTIDKAEAILRRWVSPVLGDKRAGFLLTLFIVGGTYGITELVLWAARSLHPFLAAPVQVFLIFSCLSVKTLYKVARQVFDELVSKNMPKAREMVGWLVSRDTQNMDEAEVTRAAVESVAENFVDGILSPLFYAFLGGAPLALAYKAINTLDSMVGYKNEKYINFGWVSAKLDDLVNYIPARISGYLLIAVAFLTRRNAKKAFYIMHRDAASHPSPNGGIPESVISGALGIRLGGFNVYGGEKSFRAYMGDPLYPLEPRKILEALEMIIIGSFLALVIGSAVYFLMEQIIHTFAKGNLL</sequence>
<dbReference type="EMBL" id="LGTE01000001">
    <property type="protein sequence ID" value="KNZ71186.1"/>
    <property type="molecule type" value="Genomic_DNA"/>
</dbReference>
<comment type="similarity">
    <text evidence="3 9">Belongs to the CobD/CbiB family.</text>
</comment>
<dbReference type="PATRIC" id="fig|281456.6.peg.280"/>
<keyword evidence="7 9" id="KW-1133">Transmembrane helix</keyword>
<dbReference type="PANTHER" id="PTHR34308">
    <property type="entry name" value="COBALAMIN BIOSYNTHESIS PROTEIN CBIB"/>
    <property type="match status" value="1"/>
</dbReference>
<dbReference type="HAMAP" id="MF_00024">
    <property type="entry name" value="CobD_CbiB"/>
    <property type="match status" value="1"/>
</dbReference>
<dbReference type="InterPro" id="IPR004485">
    <property type="entry name" value="Cobalamin_biosynth_CobD/CbiB"/>
</dbReference>
<evidence type="ECO:0000256" key="9">
    <source>
        <dbReference type="HAMAP-Rule" id="MF_00024"/>
    </source>
</evidence>
<comment type="caution">
    <text evidence="10">The sequence shown here is derived from an EMBL/GenBank/DDBJ whole genome shotgun (WGS) entry which is preliminary data.</text>
</comment>
<accession>A0A0L6W6U0</accession>
<keyword evidence="5 9" id="KW-0169">Cobalamin biosynthesis</keyword>
<evidence type="ECO:0000313" key="10">
    <source>
        <dbReference type="EMBL" id="KNZ71186.1"/>
    </source>
</evidence>
<dbReference type="NCBIfam" id="TIGR00380">
    <property type="entry name" value="cobal_cbiB"/>
    <property type="match status" value="1"/>
</dbReference>